<dbReference type="EMBL" id="MXPU01000046">
    <property type="protein sequence ID" value="OWO89353.1"/>
    <property type="molecule type" value="Genomic_DNA"/>
</dbReference>
<organism evidence="1 2">
    <name type="scientific">Rhizobium esperanzae</name>
    <dbReference type="NCBI Taxonomy" id="1967781"/>
    <lineage>
        <taxon>Bacteria</taxon>
        <taxon>Pseudomonadati</taxon>
        <taxon>Pseudomonadota</taxon>
        <taxon>Alphaproteobacteria</taxon>
        <taxon>Hyphomicrobiales</taxon>
        <taxon>Rhizobiaceae</taxon>
        <taxon>Rhizobium/Agrobacterium group</taxon>
        <taxon>Rhizobium</taxon>
    </lineage>
</organism>
<comment type="caution">
    <text evidence="1">The sequence shown here is derived from an EMBL/GenBank/DDBJ whole genome shotgun (WGS) entry which is preliminary data.</text>
</comment>
<reference evidence="1 2" key="1">
    <citation type="submission" date="2017-03" db="EMBL/GenBank/DDBJ databases">
        <title>Genome of strain Rhizobium sp. CNPSo 668.</title>
        <authorList>
            <person name="Ribeiro R."/>
        </authorList>
    </citation>
    <scope>NUCLEOTIDE SEQUENCE [LARGE SCALE GENOMIC DNA]</scope>
    <source>
        <strain evidence="1 2">CNPSo 668</strain>
    </source>
</reference>
<protein>
    <submittedName>
        <fullName evidence="1">Uncharacterized protein</fullName>
    </submittedName>
</protein>
<proteinExistence type="predicted"/>
<accession>A0A2D0AAB3</accession>
<evidence type="ECO:0000313" key="1">
    <source>
        <dbReference type="EMBL" id="OWO89353.1"/>
    </source>
</evidence>
<dbReference type="AlphaFoldDB" id="A0A2D0AAB3"/>
<evidence type="ECO:0000313" key="2">
    <source>
        <dbReference type="Proteomes" id="UP000197269"/>
    </source>
</evidence>
<sequence>MHQPTEDAEDLLERFHLLQAQHDEHLRRISDECELGLRDKQGQSTPTGGSDDALRALAATVAVSSWR</sequence>
<name>A0A2D0AAB3_9HYPH</name>
<gene>
    <name evidence="1" type="ORF">B5E41_30590</name>
</gene>
<dbReference type="Proteomes" id="UP000197269">
    <property type="component" value="Unassembled WGS sequence"/>
</dbReference>